<dbReference type="InterPro" id="IPR052358">
    <property type="entry name" value="Aro_Compnd_Degr_Hydrolases"/>
</dbReference>
<dbReference type="PANTHER" id="PTHR35563">
    <property type="entry name" value="BARREL METAL-DEPENDENT HYDROLASE, PUTATIVE (AFU_ORTHOLOGUE AFUA_1G16240)-RELATED"/>
    <property type="match status" value="1"/>
</dbReference>
<dbReference type="PANTHER" id="PTHR35563:SF2">
    <property type="entry name" value="BARREL METAL-DEPENDENT HYDROLASE, PUTATIVE (AFU_ORTHOLOGUE AFUA_1G16240)-RELATED"/>
    <property type="match status" value="1"/>
</dbReference>
<dbReference type="AlphaFoldDB" id="A0A5B1B825"/>
<keyword evidence="3" id="KW-1185">Reference proteome</keyword>
<dbReference type="GO" id="GO:0016787">
    <property type="term" value="F:hydrolase activity"/>
    <property type="evidence" value="ECO:0007669"/>
    <property type="project" value="UniProtKB-KW"/>
</dbReference>
<evidence type="ECO:0000259" key="1">
    <source>
        <dbReference type="Pfam" id="PF04909"/>
    </source>
</evidence>
<dbReference type="SUPFAM" id="SSF51556">
    <property type="entry name" value="Metallo-dependent hydrolases"/>
    <property type="match status" value="1"/>
</dbReference>
<dbReference type="RefSeq" id="WP_149656529.1">
    <property type="nucleotide sequence ID" value="NZ_VTZN01000341.1"/>
</dbReference>
<dbReference type="OrthoDB" id="5450317at2"/>
<reference evidence="2 3" key="1">
    <citation type="submission" date="2019-09" db="EMBL/GenBank/DDBJ databases">
        <title>Report of infection by Mycobacterium simiae a patient suffering from pulmonary tuberculosis.</title>
        <authorList>
            <person name="Mohanty P.S."/>
            <person name="Bansal A.K."/>
            <person name="Singh H."/>
            <person name="Sharma S."/>
            <person name="Patil S.A."/>
            <person name="Upadhaya P."/>
            <person name="Singh P.K."/>
            <person name="Kumar D."/>
            <person name="Kumar S."/>
            <person name="Singh R.K."/>
            <person name="Chaudhary B."/>
        </authorList>
    </citation>
    <scope>NUCLEOTIDE SEQUENCE [LARGE SCALE GENOMIC DNA]</scope>
    <source>
        <strain evidence="2 3">JAL-560-SIM</strain>
    </source>
</reference>
<dbReference type="InterPro" id="IPR032466">
    <property type="entry name" value="Metal_Hydrolase"/>
</dbReference>
<sequence>MFDAHFHIIDPAHPLIPNEGFVPEPFTVTDYRQRVAAYDITGGAVVSGSFQGFDQGYLIAALRRLGPGWVGVTQLDPSSSDEDIISLDRAGVRAVRFTLARGGILDVNLALRAHDLAGWHTELYVDSANLPELARQLALLPRVSIDHLGLTSSGLPQLLDAVDRGIRVKATGFGRLKLDVADTVRRIDAVNPQALLFGTDLPGTRAPRAFTAADLDLISDALGDTALQRLSANARIWYRL</sequence>
<name>A0A5B1B825_MYCSI</name>
<dbReference type="Pfam" id="PF04909">
    <property type="entry name" value="Amidohydro_2"/>
    <property type="match status" value="1"/>
</dbReference>
<comment type="caution">
    <text evidence="2">The sequence shown here is derived from an EMBL/GenBank/DDBJ whole genome shotgun (WGS) entry which is preliminary data.</text>
</comment>
<gene>
    <name evidence="2" type="ORF">F0Q45_25550</name>
</gene>
<dbReference type="EMBL" id="VTZN01000341">
    <property type="protein sequence ID" value="KAA1243553.1"/>
    <property type="molecule type" value="Genomic_DNA"/>
</dbReference>
<evidence type="ECO:0000313" key="2">
    <source>
        <dbReference type="EMBL" id="KAA1243553.1"/>
    </source>
</evidence>
<organism evidence="2 3">
    <name type="scientific">Mycobacterium simiae</name>
    <name type="common">Mycobacterium habana</name>
    <dbReference type="NCBI Taxonomy" id="1784"/>
    <lineage>
        <taxon>Bacteria</taxon>
        <taxon>Bacillati</taxon>
        <taxon>Actinomycetota</taxon>
        <taxon>Actinomycetes</taxon>
        <taxon>Mycobacteriales</taxon>
        <taxon>Mycobacteriaceae</taxon>
        <taxon>Mycobacterium</taxon>
        <taxon>Mycobacterium simiae complex</taxon>
    </lineage>
</organism>
<evidence type="ECO:0000313" key="3">
    <source>
        <dbReference type="Proteomes" id="UP000324701"/>
    </source>
</evidence>
<protein>
    <submittedName>
        <fullName evidence="2">Amidohydrolase family protein</fullName>
    </submittedName>
</protein>
<dbReference type="InterPro" id="IPR006680">
    <property type="entry name" value="Amidohydro-rel"/>
</dbReference>
<feature type="domain" description="Amidohydrolase-related" evidence="1">
    <location>
        <begin position="3"/>
        <end position="238"/>
    </location>
</feature>
<keyword evidence="2" id="KW-0378">Hydrolase</keyword>
<dbReference type="Gene3D" id="3.20.20.140">
    <property type="entry name" value="Metal-dependent hydrolases"/>
    <property type="match status" value="1"/>
</dbReference>
<accession>A0A5B1B825</accession>
<dbReference type="Proteomes" id="UP000324701">
    <property type="component" value="Unassembled WGS sequence"/>
</dbReference>
<proteinExistence type="predicted"/>